<feature type="compositionally biased region" description="Acidic residues" evidence="1">
    <location>
        <begin position="485"/>
        <end position="494"/>
    </location>
</feature>
<reference evidence="3" key="1">
    <citation type="submission" date="2024-02" db="EMBL/GenBank/DDBJ databases">
        <authorList>
            <consortium name="ELIXIR-Norway"/>
            <consortium name="Elixir Norway"/>
        </authorList>
    </citation>
    <scope>NUCLEOTIDE SEQUENCE</scope>
</reference>
<gene>
    <name evidence="3" type="ORF">CSSPJE1EN1_LOCUS11570</name>
</gene>
<keyword evidence="2" id="KW-0812">Transmembrane</keyword>
<proteinExistence type="predicted"/>
<feature type="compositionally biased region" description="Acidic residues" evidence="1">
    <location>
        <begin position="278"/>
        <end position="288"/>
    </location>
</feature>
<keyword evidence="4" id="KW-1185">Reference proteome</keyword>
<keyword evidence="2" id="KW-1133">Transmembrane helix</keyword>
<accession>A0ABP0WGU8</accession>
<protein>
    <submittedName>
        <fullName evidence="3">Uncharacterized protein</fullName>
    </submittedName>
</protein>
<keyword evidence="2" id="KW-0472">Membrane</keyword>
<name>A0ABP0WGU8_9BRYO</name>
<organism evidence="3 4">
    <name type="scientific">Sphagnum jensenii</name>
    <dbReference type="NCBI Taxonomy" id="128206"/>
    <lineage>
        <taxon>Eukaryota</taxon>
        <taxon>Viridiplantae</taxon>
        <taxon>Streptophyta</taxon>
        <taxon>Embryophyta</taxon>
        <taxon>Bryophyta</taxon>
        <taxon>Sphagnophytina</taxon>
        <taxon>Sphagnopsida</taxon>
        <taxon>Sphagnales</taxon>
        <taxon>Sphagnaceae</taxon>
        <taxon>Sphagnum</taxon>
    </lineage>
</organism>
<feature type="region of interest" description="Disordered" evidence="1">
    <location>
        <begin position="469"/>
        <end position="494"/>
    </location>
</feature>
<feature type="region of interest" description="Disordered" evidence="1">
    <location>
        <begin position="272"/>
        <end position="340"/>
    </location>
</feature>
<evidence type="ECO:0000256" key="1">
    <source>
        <dbReference type="SAM" id="MobiDB-lite"/>
    </source>
</evidence>
<feature type="transmembrane region" description="Helical" evidence="2">
    <location>
        <begin position="46"/>
        <end position="64"/>
    </location>
</feature>
<evidence type="ECO:0000256" key="2">
    <source>
        <dbReference type="SAM" id="Phobius"/>
    </source>
</evidence>
<evidence type="ECO:0000313" key="3">
    <source>
        <dbReference type="EMBL" id="CAK9266092.1"/>
    </source>
</evidence>
<feature type="transmembrane region" description="Helical" evidence="2">
    <location>
        <begin position="20"/>
        <end position="40"/>
    </location>
</feature>
<dbReference type="EMBL" id="OZ020113">
    <property type="protein sequence ID" value="CAK9266092.1"/>
    <property type="molecule type" value="Genomic_DNA"/>
</dbReference>
<feature type="region of interest" description="Disordered" evidence="1">
    <location>
        <begin position="224"/>
        <end position="243"/>
    </location>
</feature>
<sequence>MLLPGADREMGMNLLKEFGVLLWHHPLIACCFLVLFTPPFFPVLRFFSPLLISTALFMVAIITIGPDLRGTSVGVDDDDDDDDDEGEEVQLIGDSQVEVWEDKKALVQLNQRQEHGHHHDDTWLVTKTVVAGKESGKSKWKRLRRIYEEKGIDWIENLFRNDDWMGPAGLNVSILQGGFPQRDEDEAESLETTRSIEKSGDGGGGTPDLPQVLLLLSDREFPNEFAPLGGGSGGSDDFPSAEEKQSVFAADAPASLLDQDSSTHTLAITNFDMPALETGDEEDEDEQYGEGYESGDGYEEGHSDLETGSPIPGDLQEEKKSDLTVSEIGGDQHEEMSPISSSVITKTDEETKIVHERLEQLHDTAAAAAEDSFRGTQIHGDPSLLEEEVQSFVSAESHDLKPVAPRTETLQEGPNSLLSVEVVPSSSTATYNCEEKSVLAIESKEETGPHGATISSQLHLPVAETMSIPATDNDNHHIQPSAADSVDETVDDDDSAFSPSIVTCLFNNAANEGSHTIKTPEAEAPRDRTISFSDAIEQAVADDAMVNSLVQTFRIASHEPKLIELPA</sequence>
<dbReference type="Proteomes" id="UP001497444">
    <property type="component" value="Chromosome 18"/>
</dbReference>
<dbReference type="PANTHER" id="PTHR34125:SF7">
    <property type="entry name" value="TRANSMEMBRANE PROTEIN"/>
    <property type="match status" value="1"/>
</dbReference>
<feature type="region of interest" description="Disordered" evidence="1">
    <location>
        <begin position="181"/>
        <end position="210"/>
    </location>
</feature>
<dbReference type="PANTHER" id="PTHR34125">
    <property type="entry name" value="OS01G0762900 PROTEIN"/>
    <property type="match status" value="1"/>
</dbReference>
<evidence type="ECO:0000313" key="4">
    <source>
        <dbReference type="Proteomes" id="UP001497444"/>
    </source>
</evidence>